<protein>
    <submittedName>
        <fullName evidence="1">Os10g0317300 protein</fullName>
    </submittedName>
</protein>
<reference evidence="1 2" key="1">
    <citation type="journal article" date="2005" name="Nature">
        <title>The map-based sequence of the rice genome.</title>
        <authorList>
            <consortium name="International rice genome sequencing project (IRGSP)"/>
            <person name="Matsumoto T."/>
            <person name="Wu J."/>
            <person name="Kanamori H."/>
            <person name="Katayose Y."/>
            <person name="Fujisawa M."/>
            <person name="Namiki N."/>
            <person name="Mizuno H."/>
            <person name="Yamamoto K."/>
            <person name="Antonio B.A."/>
            <person name="Baba T."/>
            <person name="Sakata K."/>
            <person name="Nagamura Y."/>
            <person name="Aoki H."/>
            <person name="Arikawa K."/>
            <person name="Arita K."/>
            <person name="Bito T."/>
            <person name="Chiden Y."/>
            <person name="Fujitsuka N."/>
            <person name="Fukunaka R."/>
            <person name="Hamada M."/>
            <person name="Harada C."/>
            <person name="Hayashi A."/>
            <person name="Hijishita S."/>
            <person name="Honda M."/>
            <person name="Hosokawa S."/>
            <person name="Ichikawa Y."/>
            <person name="Idonuma A."/>
            <person name="Iijima M."/>
            <person name="Ikeda M."/>
            <person name="Ikeno M."/>
            <person name="Ito K."/>
            <person name="Ito S."/>
            <person name="Ito T."/>
            <person name="Ito Y."/>
            <person name="Ito Y."/>
            <person name="Iwabuchi A."/>
            <person name="Kamiya K."/>
            <person name="Karasawa W."/>
            <person name="Kurita K."/>
            <person name="Katagiri S."/>
            <person name="Kikuta A."/>
            <person name="Kobayashi H."/>
            <person name="Kobayashi N."/>
            <person name="Machita K."/>
            <person name="Maehara T."/>
            <person name="Masukawa M."/>
            <person name="Mizubayashi T."/>
            <person name="Mukai Y."/>
            <person name="Nagasaki H."/>
            <person name="Nagata Y."/>
            <person name="Naito S."/>
            <person name="Nakashima M."/>
            <person name="Nakama Y."/>
            <person name="Nakamichi Y."/>
            <person name="Nakamura M."/>
            <person name="Meguro A."/>
            <person name="Negishi M."/>
            <person name="Ohta I."/>
            <person name="Ohta T."/>
            <person name="Okamoto M."/>
            <person name="Ono N."/>
            <person name="Saji S."/>
            <person name="Sakaguchi M."/>
            <person name="Sakai K."/>
            <person name="Shibata M."/>
            <person name="Shimokawa T."/>
            <person name="Song J."/>
            <person name="Takazaki Y."/>
            <person name="Terasawa K."/>
            <person name="Tsugane M."/>
            <person name="Tsuji K."/>
            <person name="Ueda S."/>
            <person name="Waki K."/>
            <person name="Yamagata H."/>
            <person name="Yamamoto M."/>
            <person name="Yamamoto S."/>
            <person name="Yamane H."/>
            <person name="Yoshiki S."/>
            <person name="Yoshihara R."/>
            <person name="Yukawa K."/>
            <person name="Zhong H."/>
            <person name="Yano M."/>
            <person name="Yuan Q."/>
            <person name="Ouyang S."/>
            <person name="Liu J."/>
            <person name="Jones K.M."/>
            <person name="Gansberger K."/>
            <person name="Moffat K."/>
            <person name="Hill J."/>
            <person name="Bera J."/>
            <person name="Fadrosh D."/>
            <person name="Jin S."/>
            <person name="Johri S."/>
            <person name="Kim M."/>
            <person name="Overton L."/>
            <person name="Reardon M."/>
            <person name="Tsitrin T."/>
            <person name="Vuong H."/>
            <person name="Weaver B."/>
            <person name="Ciecko A."/>
            <person name="Tallon L."/>
            <person name="Jackson J."/>
            <person name="Pai G."/>
            <person name="Aken S.V."/>
            <person name="Utterback T."/>
            <person name="Reidmuller S."/>
            <person name="Feldblyum T."/>
            <person name="Hsiao J."/>
            <person name="Zismann V."/>
            <person name="Iobst S."/>
            <person name="de Vazeille A.R."/>
            <person name="Buell C.R."/>
            <person name="Ying K."/>
            <person name="Li Y."/>
            <person name="Lu T."/>
            <person name="Huang Y."/>
            <person name="Zhao Q."/>
            <person name="Feng Q."/>
            <person name="Zhang L."/>
            <person name="Zhu J."/>
            <person name="Weng Q."/>
            <person name="Mu J."/>
            <person name="Lu Y."/>
            <person name="Fan D."/>
            <person name="Liu Y."/>
            <person name="Guan J."/>
            <person name="Zhang Y."/>
            <person name="Yu S."/>
            <person name="Liu X."/>
            <person name="Zhang Y."/>
            <person name="Hong G."/>
            <person name="Han B."/>
            <person name="Choisne N."/>
            <person name="Demange N."/>
            <person name="Orjeda G."/>
            <person name="Samain S."/>
            <person name="Cattolico L."/>
            <person name="Pelletier E."/>
            <person name="Couloux A."/>
            <person name="Segurens B."/>
            <person name="Wincker P."/>
            <person name="D'Hont A."/>
            <person name="Scarpelli C."/>
            <person name="Weissenbach J."/>
            <person name="Salanoubat M."/>
            <person name="Quetier F."/>
            <person name="Yu Y."/>
            <person name="Kim H.R."/>
            <person name="Rambo T."/>
            <person name="Currie J."/>
            <person name="Collura K."/>
            <person name="Luo M."/>
            <person name="Yang T."/>
            <person name="Ammiraju J.S.S."/>
            <person name="Engler F."/>
            <person name="Soderlund C."/>
            <person name="Wing R.A."/>
            <person name="Palmer L.E."/>
            <person name="de la Bastide M."/>
            <person name="Spiegel L."/>
            <person name="Nascimento L."/>
            <person name="Zutavern T."/>
            <person name="O'Shaughnessy A."/>
            <person name="Dike S."/>
            <person name="Dedhia N."/>
            <person name="Preston R."/>
            <person name="Balija V."/>
            <person name="McCombie W.R."/>
            <person name="Chow T."/>
            <person name="Chen H."/>
            <person name="Chung M."/>
            <person name="Chen C."/>
            <person name="Shaw J."/>
            <person name="Wu H."/>
            <person name="Hsiao K."/>
            <person name="Chao Y."/>
            <person name="Chu M."/>
            <person name="Cheng C."/>
            <person name="Hour A."/>
            <person name="Lee P."/>
            <person name="Lin S."/>
            <person name="Lin Y."/>
            <person name="Liou J."/>
            <person name="Liu S."/>
            <person name="Hsing Y."/>
            <person name="Raghuvanshi S."/>
            <person name="Mohanty A."/>
            <person name="Bharti A.K."/>
            <person name="Gaur A."/>
            <person name="Gupta V."/>
            <person name="Kumar D."/>
            <person name="Ravi V."/>
            <person name="Vij S."/>
            <person name="Kapur A."/>
            <person name="Khurana P."/>
            <person name="Khurana P."/>
            <person name="Khurana J.P."/>
            <person name="Tyagi A.K."/>
            <person name="Gaikwad K."/>
            <person name="Singh A."/>
            <person name="Dalal V."/>
            <person name="Srivastava S."/>
            <person name="Dixit A."/>
            <person name="Pal A.K."/>
            <person name="Ghazi I.A."/>
            <person name="Yadav M."/>
            <person name="Pandit A."/>
            <person name="Bhargava A."/>
            <person name="Sureshbabu K."/>
            <person name="Batra K."/>
            <person name="Sharma T.R."/>
            <person name="Mohapatra T."/>
            <person name="Singh N.K."/>
            <person name="Messing J."/>
            <person name="Nelson A.B."/>
            <person name="Fuks G."/>
            <person name="Kavchok S."/>
            <person name="Keizer G."/>
            <person name="Linton E."/>
            <person name="Llaca V."/>
            <person name="Song R."/>
            <person name="Tanyolac B."/>
            <person name="Young S."/>
            <person name="Ho-Il K."/>
            <person name="Hahn J.H."/>
            <person name="Sangsakoo G."/>
            <person name="Vanavichit A."/>
            <person name="de Mattos Luiz.A.T."/>
            <person name="Zimmer P.D."/>
            <person name="Malone G."/>
            <person name="Dellagostin O."/>
            <person name="de Oliveira A.C."/>
            <person name="Bevan M."/>
            <person name="Bancroft I."/>
            <person name="Minx P."/>
            <person name="Cordum H."/>
            <person name="Wilson R."/>
            <person name="Cheng Z."/>
            <person name="Jin W."/>
            <person name="Jiang J."/>
            <person name="Leong S.A."/>
            <person name="Iwama H."/>
            <person name="Gojobori T."/>
            <person name="Itoh T."/>
            <person name="Niimura Y."/>
            <person name="Fujii Y."/>
            <person name="Habara T."/>
            <person name="Sakai H."/>
            <person name="Sato Y."/>
            <person name="Wilson G."/>
            <person name="Kumar K."/>
            <person name="McCouch S."/>
            <person name="Juretic N."/>
            <person name="Hoen D."/>
            <person name="Wright S."/>
            <person name="Bruskiewich R."/>
            <person name="Bureau T."/>
            <person name="Miyao A."/>
            <person name="Hirochika H."/>
            <person name="Nishikawa T."/>
            <person name="Kadowaki K."/>
            <person name="Sugiura M."/>
            <person name="Burr B."/>
            <person name="Sasaki T."/>
        </authorList>
    </citation>
    <scope>NUCLEOTIDE SEQUENCE [LARGE SCALE GENOMIC DNA]</scope>
    <source>
        <strain evidence="2">cv. Nipponbare</strain>
    </source>
</reference>
<dbReference type="Proteomes" id="UP000000763">
    <property type="component" value="Chromosome 10"/>
</dbReference>
<dbReference type="AlphaFoldDB" id="Q0IYG9"/>
<evidence type="ECO:0000313" key="2">
    <source>
        <dbReference type="Proteomes" id="UP000000763"/>
    </source>
</evidence>
<organism evidence="1 2">
    <name type="scientific">Oryza sativa subsp. japonica</name>
    <name type="common">Rice</name>
    <dbReference type="NCBI Taxonomy" id="39947"/>
    <lineage>
        <taxon>Eukaryota</taxon>
        <taxon>Viridiplantae</taxon>
        <taxon>Streptophyta</taxon>
        <taxon>Embryophyta</taxon>
        <taxon>Tracheophyta</taxon>
        <taxon>Spermatophyta</taxon>
        <taxon>Magnoliopsida</taxon>
        <taxon>Liliopsida</taxon>
        <taxon>Poales</taxon>
        <taxon>Poaceae</taxon>
        <taxon>BOP clade</taxon>
        <taxon>Oryzoideae</taxon>
        <taxon>Oryzeae</taxon>
        <taxon>Oryzinae</taxon>
        <taxon>Oryza</taxon>
        <taxon>Oryza sativa</taxon>
    </lineage>
</organism>
<gene>
    <name evidence="1" type="ordered locus">Os10g0317300</name>
</gene>
<sequence>MWTGIVRLHRRRSICQTAASVTASRSPTTRLHRQLQPRTHVLPTTIAGVTSRRGSQIIVAPVDEDAAASFNELLVFFYAKVVLGESVS</sequence>
<reference evidence="2" key="2">
    <citation type="journal article" date="2008" name="Nucleic Acids Res.">
        <title>The rice annotation project database (RAP-DB): 2008 update.</title>
        <authorList>
            <consortium name="The rice annotation project (RAP)"/>
        </authorList>
    </citation>
    <scope>GENOME REANNOTATION</scope>
    <source>
        <strain evidence="2">cv. Nipponbare</strain>
    </source>
</reference>
<proteinExistence type="predicted"/>
<dbReference type="EMBL" id="AP008216">
    <property type="protein sequence ID" value="BAF26246.1"/>
    <property type="molecule type" value="Genomic_DNA"/>
</dbReference>
<evidence type="ECO:0000313" key="1">
    <source>
        <dbReference type="EMBL" id="BAF26246.1"/>
    </source>
</evidence>
<accession>Q0IYG9</accession>
<dbReference type="KEGG" id="dosa:Os10g0317300"/>
<name>Q0IYG9_ORYSJ</name>